<protein>
    <submittedName>
        <fullName evidence="1">Class I SAM-dependent methyltransferase</fullName>
        <ecNumber evidence="1">2.1.1.-</ecNumber>
    </submittedName>
</protein>
<gene>
    <name evidence="1" type="ORF">ACFSX4_09255</name>
</gene>
<keyword evidence="2" id="KW-1185">Reference proteome</keyword>
<dbReference type="EC" id="2.1.1.-" evidence="1"/>
<evidence type="ECO:0000313" key="2">
    <source>
        <dbReference type="Proteomes" id="UP001597519"/>
    </source>
</evidence>
<dbReference type="Gene3D" id="3.40.50.150">
    <property type="entry name" value="Vaccinia Virus protein VP39"/>
    <property type="match status" value="1"/>
</dbReference>
<dbReference type="Pfam" id="PF13489">
    <property type="entry name" value="Methyltransf_23"/>
    <property type="match status" value="1"/>
</dbReference>
<dbReference type="EMBL" id="JBHUOQ010000003">
    <property type="protein sequence ID" value="MFD2830649.1"/>
    <property type="molecule type" value="Genomic_DNA"/>
</dbReference>
<dbReference type="PANTHER" id="PTHR43861">
    <property type="entry name" value="TRANS-ACONITATE 2-METHYLTRANSFERASE-RELATED"/>
    <property type="match status" value="1"/>
</dbReference>
<proteinExistence type="predicted"/>
<keyword evidence="1" id="KW-0489">Methyltransferase</keyword>
<dbReference type="RefSeq" id="WP_377773882.1">
    <property type="nucleotide sequence ID" value="NZ_JBHUOQ010000003.1"/>
</dbReference>
<dbReference type="GO" id="GO:0032259">
    <property type="term" value="P:methylation"/>
    <property type="evidence" value="ECO:0007669"/>
    <property type="project" value="UniProtKB-KW"/>
</dbReference>
<dbReference type="GO" id="GO:0008168">
    <property type="term" value="F:methyltransferase activity"/>
    <property type="evidence" value="ECO:0007669"/>
    <property type="project" value="UniProtKB-KW"/>
</dbReference>
<name>A0ABW5WZ27_9STAP</name>
<sequence length="245" mass="28485">MKNEWEKDFYAEQYEMMKTINVKKDESLGSTLLEQAGRVPSRVLELGSGDGSLSRVLSESVKSVTAVELVTDMVEYSKGFNIPNVHYINDDFYTVSFNHSFDLILYIDGFGIGSDDDQLKLLKKIKYWMDADGTVLIDIYHPDYWRKTAGRKMQLSKNIIREYGFDKDESVMRDSWWYTGREEEAVSQHLKCYTADEIYYLCNKAGLEVTGYFPGGKMDYETFTYYEVSPLSECMMYRIKAVHKK</sequence>
<evidence type="ECO:0000313" key="1">
    <source>
        <dbReference type="EMBL" id="MFD2830649.1"/>
    </source>
</evidence>
<comment type="caution">
    <text evidence="1">The sequence shown here is derived from an EMBL/GenBank/DDBJ whole genome shotgun (WGS) entry which is preliminary data.</text>
</comment>
<dbReference type="CDD" id="cd02440">
    <property type="entry name" value="AdoMet_MTases"/>
    <property type="match status" value="1"/>
</dbReference>
<dbReference type="InterPro" id="IPR029063">
    <property type="entry name" value="SAM-dependent_MTases_sf"/>
</dbReference>
<reference evidence="2" key="1">
    <citation type="journal article" date="2019" name="Int. J. Syst. Evol. Microbiol.">
        <title>The Global Catalogue of Microorganisms (GCM) 10K type strain sequencing project: providing services to taxonomists for standard genome sequencing and annotation.</title>
        <authorList>
            <consortium name="The Broad Institute Genomics Platform"/>
            <consortium name="The Broad Institute Genome Sequencing Center for Infectious Disease"/>
            <person name="Wu L."/>
            <person name="Ma J."/>
        </authorList>
    </citation>
    <scope>NUCLEOTIDE SEQUENCE [LARGE SCALE GENOMIC DNA]</scope>
    <source>
        <strain evidence="2">KCTC 33575</strain>
    </source>
</reference>
<dbReference type="Proteomes" id="UP001597519">
    <property type="component" value="Unassembled WGS sequence"/>
</dbReference>
<accession>A0ABW5WZ27</accession>
<dbReference type="SUPFAM" id="SSF53335">
    <property type="entry name" value="S-adenosyl-L-methionine-dependent methyltransferases"/>
    <property type="match status" value="1"/>
</dbReference>
<keyword evidence="1" id="KW-0808">Transferase</keyword>
<organism evidence="1 2">
    <name type="scientific">Corticicoccus populi</name>
    <dbReference type="NCBI Taxonomy" id="1812821"/>
    <lineage>
        <taxon>Bacteria</taxon>
        <taxon>Bacillati</taxon>
        <taxon>Bacillota</taxon>
        <taxon>Bacilli</taxon>
        <taxon>Bacillales</taxon>
        <taxon>Staphylococcaceae</taxon>
        <taxon>Corticicoccus</taxon>
    </lineage>
</organism>